<name>A0A383EQ74_9ZZZZ</name>
<proteinExistence type="predicted"/>
<dbReference type="AlphaFoldDB" id="A0A383EQ74"/>
<feature type="non-terminal residue" evidence="1">
    <location>
        <position position="43"/>
    </location>
</feature>
<protein>
    <submittedName>
        <fullName evidence="1">Uncharacterized protein</fullName>
    </submittedName>
</protein>
<organism evidence="1">
    <name type="scientific">marine metagenome</name>
    <dbReference type="NCBI Taxonomy" id="408172"/>
    <lineage>
        <taxon>unclassified sequences</taxon>
        <taxon>metagenomes</taxon>
        <taxon>ecological metagenomes</taxon>
    </lineage>
</organism>
<evidence type="ECO:0000313" key="1">
    <source>
        <dbReference type="EMBL" id="SVE58460.1"/>
    </source>
</evidence>
<accession>A0A383EQ74</accession>
<sequence>MIEKNLARLAKRAGREHKIWWLEDVFHRDKTSGIFEAEPALPV</sequence>
<gene>
    <name evidence="1" type="ORF">METZ01_LOCUS511314</name>
</gene>
<reference evidence="1" key="1">
    <citation type="submission" date="2018-05" db="EMBL/GenBank/DDBJ databases">
        <authorList>
            <person name="Lanie J.A."/>
            <person name="Ng W.-L."/>
            <person name="Kazmierczak K.M."/>
            <person name="Andrzejewski T.M."/>
            <person name="Davidsen T.M."/>
            <person name="Wayne K.J."/>
            <person name="Tettelin H."/>
            <person name="Glass J.I."/>
            <person name="Rusch D."/>
            <person name="Podicherti R."/>
            <person name="Tsui H.-C.T."/>
            <person name="Winkler M.E."/>
        </authorList>
    </citation>
    <scope>NUCLEOTIDE SEQUENCE</scope>
</reference>
<dbReference type="EMBL" id="UINC01227535">
    <property type="protein sequence ID" value="SVE58460.1"/>
    <property type="molecule type" value="Genomic_DNA"/>
</dbReference>